<dbReference type="GO" id="GO:0005615">
    <property type="term" value="C:extracellular space"/>
    <property type="evidence" value="ECO:0007669"/>
    <property type="project" value="TreeGrafter"/>
</dbReference>
<keyword evidence="3" id="KW-0325">Glycoprotein</keyword>
<feature type="chain" id="PRO_5004188271" evidence="5">
    <location>
        <begin position="20"/>
        <end position="667"/>
    </location>
</feature>
<keyword evidence="1 5" id="KW-0732">Signal</keyword>
<name>Q1DG34_MYXXD</name>
<dbReference type="InterPro" id="IPR013519">
    <property type="entry name" value="Int_alpha_beta-p"/>
</dbReference>
<evidence type="ECO:0000313" key="7">
    <source>
        <dbReference type="Proteomes" id="UP000002402"/>
    </source>
</evidence>
<dbReference type="InterPro" id="IPR050912">
    <property type="entry name" value="LOX-like_protein"/>
</dbReference>
<evidence type="ECO:0000256" key="2">
    <source>
        <dbReference type="ARBA" id="ARBA00022737"/>
    </source>
</evidence>
<dbReference type="EnsemblBacteria" id="ABF92646">
    <property type="protein sequence ID" value="ABF92646"/>
    <property type="gene ID" value="MXAN_0106"/>
</dbReference>
<dbReference type="PROSITE" id="PS51470">
    <property type="entry name" value="FG_GAP"/>
    <property type="match status" value="1"/>
</dbReference>
<feature type="region of interest" description="Disordered" evidence="4">
    <location>
        <begin position="24"/>
        <end position="52"/>
    </location>
</feature>
<dbReference type="Proteomes" id="UP000002402">
    <property type="component" value="Chromosome"/>
</dbReference>
<protein>
    <submittedName>
        <fullName evidence="6">FG-GAP repeat domain protein</fullName>
    </submittedName>
</protein>
<keyword evidence="7" id="KW-1185">Reference proteome</keyword>
<dbReference type="PRINTS" id="PR00074">
    <property type="entry name" value="LYSYLOXIDASE"/>
</dbReference>
<dbReference type="Pfam" id="PF01186">
    <property type="entry name" value="Lysyl_oxidase"/>
    <property type="match status" value="1"/>
</dbReference>
<organism evidence="6 7">
    <name type="scientific">Myxococcus xanthus (strain DK1622)</name>
    <dbReference type="NCBI Taxonomy" id="246197"/>
    <lineage>
        <taxon>Bacteria</taxon>
        <taxon>Pseudomonadati</taxon>
        <taxon>Myxococcota</taxon>
        <taxon>Myxococcia</taxon>
        <taxon>Myxococcales</taxon>
        <taxon>Cystobacterineae</taxon>
        <taxon>Myxococcaceae</taxon>
        <taxon>Myxococcus</taxon>
    </lineage>
</organism>
<dbReference type="KEGG" id="mxa:MXAN_0106"/>
<evidence type="ECO:0000256" key="5">
    <source>
        <dbReference type="SAM" id="SignalP"/>
    </source>
</evidence>
<dbReference type="PANTHER" id="PTHR45817">
    <property type="entry name" value="LYSYL OXIDASE-LIKE-RELATED"/>
    <property type="match status" value="1"/>
</dbReference>
<dbReference type="HOGENOM" id="CLU_423253_0_0_7"/>
<dbReference type="RefSeq" id="WP_011550253.1">
    <property type="nucleotide sequence ID" value="NC_008095.1"/>
</dbReference>
<dbReference type="GO" id="GO:0004720">
    <property type="term" value="F:protein-lysine 6-oxidase activity"/>
    <property type="evidence" value="ECO:0007669"/>
    <property type="project" value="TreeGrafter"/>
</dbReference>
<dbReference type="GeneID" id="41357611"/>
<dbReference type="PANTHER" id="PTHR45817:SF4">
    <property type="entry name" value="LYSYL OXIDASE-LIKE-RELATED"/>
    <property type="match status" value="1"/>
</dbReference>
<evidence type="ECO:0000256" key="4">
    <source>
        <dbReference type="SAM" id="MobiDB-lite"/>
    </source>
</evidence>
<dbReference type="SMART" id="SM00191">
    <property type="entry name" value="Int_alpha"/>
    <property type="match status" value="3"/>
</dbReference>
<dbReference type="InterPro" id="IPR028994">
    <property type="entry name" value="Integrin_alpha_N"/>
</dbReference>
<dbReference type="STRING" id="246197.MXAN_0106"/>
<keyword evidence="2" id="KW-0677">Repeat</keyword>
<accession>Q1DG34</accession>
<dbReference type="EMBL" id="CP000113">
    <property type="protein sequence ID" value="ABF92646.1"/>
    <property type="molecule type" value="Genomic_DNA"/>
</dbReference>
<feature type="compositionally biased region" description="Gly residues" evidence="4">
    <location>
        <begin position="39"/>
        <end position="50"/>
    </location>
</feature>
<dbReference type="SUPFAM" id="SSF69318">
    <property type="entry name" value="Integrin alpha N-terminal domain"/>
    <property type="match status" value="1"/>
</dbReference>
<dbReference type="Pfam" id="PF01839">
    <property type="entry name" value="FG-GAP"/>
    <property type="match status" value="1"/>
</dbReference>
<dbReference type="AlphaFoldDB" id="Q1DG34"/>
<evidence type="ECO:0000313" key="6">
    <source>
        <dbReference type="EMBL" id="ABF92646.1"/>
    </source>
</evidence>
<sequence>MQRISAVALTSLLAVSLCACDDPVEPGDPDSGTPDAGQPDGGDAGAGDGGTFLSEVPLWQVEHDPAHATGCFGRSIALGDVNGDGQKDLVVAAPPCLSLTRDPGRVSLFAGEAPYFSTQGVTAVMDWRNANSRTNGTRMTVSTGDVDGDDSADVLVSGQYGALVFKGQTDLASVFTEPAFVVPGGGVYNNAVFADVNGDGLDDVVSVKGLVLSVFLATPGAPGGPFTLVERTEPLYTGAVHRAGDVDGDGAQDLLLLDSMGDVYSLLHGCKAGSPGPCDGGLAAQPFWTVDSRTLSLFPDVNGDGVPERFTGPGGGTVRLHLSEAGGGYASAPTWTAMGDPVFANFGATITAVGDVDGDGQRQDFVAGSEGRLYFYSPAEGVSSALSPVWSWPRADALPQGYEGFHRFTVIAPGDLNGDRFDDLVAGVAPSPGLVDGPGGRVVIFGGGRVPAEPTTAPHLPPVAGCGLTLDPVHGKPDLSVDADVLARTLYVERRTFAADSCEMLEGCVPAPGERRLLRFSTSIQNLGAAAASVPNMDERPDLYVWDECHGHEHLTNFAQYVLRDAQGNEVVEGRKQGFYLVDYQRQCDDAAPFHFPLDRMSISAGWADIYVADIPCQWIDITDLTDGTYSLRVGVDEQDIIEEADVLPNEAILNVRIQGDSVTVVP</sequence>
<dbReference type="InterPro" id="IPR001695">
    <property type="entry name" value="Lysyl_oxidase"/>
</dbReference>
<dbReference type="GO" id="GO:0005507">
    <property type="term" value="F:copper ion binding"/>
    <property type="evidence" value="ECO:0007669"/>
    <property type="project" value="InterPro"/>
</dbReference>
<reference evidence="6 7" key="1">
    <citation type="journal article" date="2006" name="Proc. Natl. Acad. Sci. U.S.A.">
        <title>Evolution of sensory complexity recorded in a myxobacterial genome.</title>
        <authorList>
            <person name="Goldman B.S."/>
            <person name="Nierman W.C."/>
            <person name="Kaiser D."/>
            <person name="Slater S.C."/>
            <person name="Durkin A.S."/>
            <person name="Eisen J.A."/>
            <person name="Ronning C.M."/>
            <person name="Barbazuk W.B."/>
            <person name="Blanchard M."/>
            <person name="Field C."/>
            <person name="Halling C."/>
            <person name="Hinkle G."/>
            <person name="Iartchuk O."/>
            <person name="Kim H.S."/>
            <person name="Mackenzie C."/>
            <person name="Madupu R."/>
            <person name="Miller N."/>
            <person name="Shvartsbeyn A."/>
            <person name="Sullivan S.A."/>
            <person name="Vaudin M."/>
            <person name="Wiegand R."/>
            <person name="Kaplan H.B."/>
        </authorList>
    </citation>
    <scope>NUCLEOTIDE SEQUENCE [LARGE SCALE GENOMIC DNA]</scope>
    <source>
        <strain evidence="7">DK1622</strain>
    </source>
</reference>
<gene>
    <name evidence="6" type="ordered locus">MXAN_0106</name>
</gene>
<evidence type="ECO:0000256" key="3">
    <source>
        <dbReference type="ARBA" id="ARBA00023180"/>
    </source>
</evidence>
<dbReference type="PROSITE" id="PS51257">
    <property type="entry name" value="PROKAR_LIPOPROTEIN"/>
    <property type="match status" value="1"/>
</dbReference>
<dbReference type="InterPro" id="IPR013517">
    <property type="entry name" value="FG-GAP"/>
</dbReference>
<dbReference type="Gene3D" id="2.130.10.130">
    <property type="entry name" value="Integrin alpha, N-terminal"/>
    <property type="match status" value="2"/>
</dbReference>
<proteinExistence type="predicted"/>
<evidence type="ECO:0000256" key="1">
    <source>
        <dbReference type="ARBA" id="ARBA00022729"/>
    </source>
</evidence>
<feature type="signal peptide" evidence="5">
    <location>
        <begin position="1"/>
        <end position="19"/>
    </location>
</feature>